<gene>
    <name evidence="3" type="ORF">K1Y79_22420</name>
</gene>
<dbReference type="Proteomes" id="UP000812961">
    <property type="component" value="Unassembled WGS sequence"/>
</dbReference>
<name>A0ABS7GHD7_9BACT</name>
<evidence type="ECO:0000313" key="4">
    <source>
        <dbReference type="Proteomes" id="UP000812961"/>
    </source>
</evidence>
<reference evidence="3 4" key="1">
    <citation type="submission" date="2021-08" db="EMBL/GenBank/DDBJ databases">
        <title>The genome sequence of Chitinophaga sp. B61.</title>
        <authorList>
            <person name="Zhang X."/>
        </authorList>
    </citation>
    <scope>NUCLEOTIDE SEQUENCE [LARGE SCALE GENOMIC DNA]</scope>
    <source>
        <strain evidence="3 4">B61</strain>
    </source>
</reference>
<evidence type="ECO:0000256" key="1">
    <source>
        <dbReference type="SAM" id="Coils"/>
    </source>
</evidence>
<dbReference type="EMBL" id="JAICCF010000004">
    <property type="protein sequence ID" value="MBW8687109.1"/>
    <property type="molecule type" value="Genomic_DNA"/>
</dbReference>
<evidence type="ECO:0000313" key="3">
    <source>
        <dbReference type="EMBL" id="MBW8687109.1"/>
    </source>
</evidence>
<keyword evidence="2" id="KW-0812">Transmembrane</keyword>
<proteinExistence type="predicted"/>
<keyword evidence="4" id="KW-1185">Reference proteome</keyword>
<feature type="transmembrane region" description="Helical" evidence="2">
    <location>
        <begin position="187"/>
        <end position="205"/>
    </location>
</feature>
<comment type="caution">
    <text evidence="3">The sequence shown here is derived from an EMBL/GenBank/DDBJ whole genome shotgun (WGS) entry which is preliminary data.</text>
</comment>
<protein>
    <submittedName>
        <fullName evidence="3">OmpH family outer membrane protein</fullName>
    </submittedName>
</protein>
<keyword evidence="1" id="KW-0175">Coiled coil</keyword>
<organism evidence="3 4">
    <name type="scientific">Chitinophaga rhizophila</name>
    <dbReference type="NCBI Taxonomy" id="2866212"/>
    <lineage>
        <taxon>Bacteria</taxon>
        <taxon>Pseudomonadati</taxon>
        <taxon>Bacteroidota</taxon>
        <taxon>Chitinophagia</taxon>
        <taxon>Chitinophagales</taxon>
        <taxon>Chitinophagaceae</taxon>
        <taxon>Chitinophaga</taxon>
    </lineage>
</organism>
<keyword evidence="2" id="KW-1133">Transmembrane helix</keyword>
<accession>A0ABS7GHD7</accession>
<sequence>MKVYIFILPLFFHIHTFAQSPDQNDPVSMAKFHIVKRTVEFLSTDTVSFREVTAFTCNDCTSYDELMKFSRKMKNADQLISRWYKTQVGRTKEDLILFSKALVRDITTGEARKEKRLKYAGYAQYEQAVLDIINGAATANAPAEVAATPAVTDEPPIDAAEEVTDEGNMTPLPVIDVTRENKAQTPWLFIIAAFCALLLALYFFLDRRKQLVKKDSLKRQVKALQEQLAGREDESQPLHAQINALRAELQESRKQFEELSEKRADEYRRFQQQINEAHQPPVPATPAPNITLSKGFVPMVKFARYADKGDGFSSEDLLDQDDNETIFEITITTPDTGAFRISRNKQAQRYALSNAAYFFGNTCTYETVPAAGSEIVTNTPGELFLNGDKWTIRQPAKISFN</sequence>
<keyword evidence="2" id="KW-0472">Membrane</keyword>
<evidence type="ECO:0000256" key="2">
    <source>
        <dbReference type="SAM" id="Phobius"/>
    </source>
</evidence>
<dbReference type="RefSeq" id="WP_220252435.1">
    <property type="nucleotide sequence ID" value="NZ_JAICCF010000004.1"/>
</dbReference>
<feature type="coiled-coil region" evidence="1">
    <location>
        <begin position="207"/>
        <end position="269"/>
    </location>
</feature>